<organism evidence="18">
    <name type="scientific">Amblyomma sculptum</name>
    <name type="common">Tick</name>
    <dbReference type="NCBI Taxonomy" id="1581419"/>
    <lineage>
        <taxon>Eukaryota</taxon>
        <taxon>Metazoa</taxon>
        <taxon>Ecdysozoa</taxon>
        <taxon>Arthropoda</taxon>
        <taxon>Chelicerata</taxon>
        <taxon>Arachnida</taxon>
        <taxon>Acari</taxon>
        <taxon>Parasitiformes</taxon>
        <taxon>Ixodida</taxon>
        <taxon>Ixodoidea</taxon>
        <taxon>Ixodidae</taxon>
        <taxon>Amblyomminae</taxon>
        <taxon>Amblyomma</taxon>
    </lineage>
</organism>
<comment type="subcellular location">
    <subcellularLocation>
        <location evidence="1">Peroxisome membrane</location>
        <topology evidence="1">Multi-pass membrane protein</topology>
    </subcellularLocation>
</comment>
<dbReference type="AlphaFoldDB" id="A0A1E1XPB1"/>
<evidence type="ECO:0000256" key="8">
    <source>
        <dbReference type="ARBA" id="ARBA00022771"/>
    </source>
</evidence>
<evidence type="ECO:0000256" key="15">
    <source>
        <dbReference type="PROSITE-ProRule" id="PRU00175"/>
    </source>
</evidence>
<keyword evidence="6" id="KW-0812">Transmembrane</keyword>
<keyword evidence="7" id="KW-0479">Metal-binding</keyword>
<keyword evidence="11" id="KW-1133">Transmembrane helix</keyword>
<dbReference type="InterPro" id="IPR018957">
    <property type="entry name" value="Znf_C3HC4_RING-type"/>
</dbReference>
<protein>
    <recommendedName>
        <fullName evidence="4">Peroxisome assembly protein 12</fullName>
    </recommendedName>
    <alternativeName>
        <fullName evidence="14">Peroxin-12</fullName>
    </alternativeName>
</protein>
<name>A0A1E1XPB1_AMBSC</name>
<keyword evidence="13" id="KW-0576">Peroxisome</keyword>
<comment type="pathway">
    <text evidence="2">Protein modification; protein ubiquitination.</text>
</comment>
<dbReference type="GO" id="GO:0016558">
    <property type="term" value="P:protein import into peroxisome matrix"/>
    <property type="evidence" value="ECO:0007669"/>
    <property type="project" value="InterPro"/>
</dbReference>
<dbReference type="Pfam" id="PF00097">
    <property type="entry name" value="zf-C3HC4"/>
    <property type="match status" value="1"/>
</dbReference>
<dbReference type="Pfam" id="PF04757">
    <property type="entry name" value="Pex2_Pex12"/>
    <property type="match status" value="1"/>
</dbReference>
<feature type="domain" description="RING-type" evidence="17">
    <location>
        <begin position="277"/>
        <end position="316"/>
    </location>
</feature>
<evidence type="ECO:0000256" key="6">
    <source>
        <dbReference type="ARBA" id="ARBA00022692"/>
    </source>
</evidence>
<dbReference type="PIRSF" id="PIRSF038074">
    <property type="entry name" value="Peroxisome_assembly_p12"/>
    <property type="match status" value="1"/>
</dbReference>
<dbReference type="GO" id="GO:0006513">
    <property type="term" value="P:protein monoubiquitination"/>
    <property type="evidence" value="ECO:0007669"/>
    <property type="project" value="TreeGrafter"/>
</dbReference>
<keyword evidence="18" id="KW-0436">Ligase</keyword>
<dbReference type="InterPro" id="IPR017375">
    <property type="entry name" value="PEX12"/>
</dbReference>
<dbReference type="PANTHER" id="PTHR12888:SF0">
    <property type="entry name" value="PEROXISOME ASSEMBLY PROTEIN 12"/>
    <property type="match status" value="1"/>
</dbReference>
<keyword evidence="10" id="KW-0653">Protein transport</keyword>
<dbReference type="PROSITE" id="PS50089">
    <property type="entry name" value="ZF_RING_2"/>
    <property type="match status" value="1"/>
</dbReference>
<dbReference type="PANTHER" id="PTHR12888">
    <property type="entry name" value="PEROXISOME ASSEMBLY PROTEIN 12 PEROXIN-12"/>
    <property type="match status" value="1"/>
</dbReference>
<keyword evidence="8 15" id="KW-0863">Zinc-finger</keyword>
<keyword evidence="5" id="KW-0813">Transport</keyword>
<dbReference type="SMART" id="SM00184">
    <property type="entry name" value="RING"/>
    <property type="match status" value="1"/>
</dbReference>
<dbReference type="EMBL" id="GFAA01002371">
    <property type="protein sequence ID" value="JAU01064.1"/>
    <property type="molecule type" value="mRNA"/>
</dbReference>
<dbReference type="Gene3D" id="3.30.40.10">
    <property type="entry name" value="Zinc/RING finger domain, C3HC4 (zinc finger)"/>
    <property type="match status" value="1"/>
</dbReference>
<evidence type="ECO:0000256" key="7">
    <source>
        <dbReference type="ARBA" id="ARBA00022723"/>
    </source>
</evidence>
<evidence type="ECO:0000256" key="1">
    <source>
        <dbReference type="ARBA" id="ARBA00004585"/>
    </source>
</evidence>
<evidence type="ECO:0000256" key="14">
    <source>
        <dbReference type="ARBA" id="ARBA00029692"/>
    </source>
</evidence>
<dbReference type="InterPro" id="IPR006845">
    <property type="entry name" value="Pex_N"/>
</dbReference>
<dbReference type="GO" id="GO:0004842">
    <property type="term" value="F:ubiquitin-protein transferase activity"/>
    <property type="evidence" value="ECO:0007669"/>
    <property type="project" value="TreeGrafter"/>
</dbReference>
<evidence type="ECO:0000256" key="16">
    <source>
        <dbReference type="SAM" id="MobiDB-lite"/>
    </source>
</evidence>
<evidence type="ECO:0000256" key="9">
    <source>
        <dbReference type="ARBA" id="ARBA00022833"/>
    </source>
</evidence>
<evidence type="ECO:0000256" key="10">
    <source>
        <dbReference type="ARBA" id="ARBA00022927"/>
    </source>
</evidence>
<dbReference type="GO" id="GO:0008270">
    <property type="term" value="F:zinc ion binding"/>
    <property type="evidence" value="ECO:0007669"/>
    <property type="project" value="UniProtKB-KW"/>
</dbReference>
<feature type="non-terminal residue" evidence="18">
    <location>
        <position position="1"/>
    </location>
</feature>
<dbReference type="GO" id="GO:0005778">
    <property type="term" value="C:peroxisomal membrane"/>
    <property type="evidence" value="ECO:0007669"/>
    <property type="project" value="UniProtKB-SubCell"/>
</dbReference>
<sequence>EYGAHLATQLAQKPSIFEVLAQENLARALRNALRHLISYCADLRSGKRSHRSWLKAHRDELVTLADLSVQLYHLTRYASSFSEHFYGLRRVATATGAHSGADALKRSHILKSLASLVLLPYVRAKLDSLVFDEDARANEEGWIATLRRIYPSFSLACEAASLSFALFYAIGKSSVHSPTMSLSSVRLEVAPTVPVGAEPISAGRAVRVLRGVADAFSATLATAAFLLHFMDWWNTQRKGSLIAEPPVPMPPTHSNDERSDQQVDAGDAQSSERRGVCPLCLNEIAARAAVLTTSGYVFCHGCIRNHLSSGRSTCPVTGYPSSHDNVVLLVGQ</sequence>
<evidence type="ECO:0000259" key="17">
    <source>
        <dbReference type="PROSITE" id="PS50089"/>
    </source>
</evidence>
<evidence type="ECO:0000256" key="5">
    <source>
        <dbReference type="ARBA" id="ARBA00022448"/>
    </source>
</evidence>
<keyword evidence="12" id="KW-0472">Membrane</keyword>
<dbReference type="InterPro" id="IPR013083">
    <property type="entry name" value="Znf_RING/FYVE/PHD"/>
</dbReference>
<dbReference type="InterPro" id="IPR001841">
    <property type="entry name" value="Znf_RING"/>
</dbReference>
<evidence type="ECO:0000256" key="13">
    <source>
        <dbReference type="ARBA" id="ARBA00023140"/>
    </source>
</evidence>
<evidence type="ECO:0000256" key="4">
    <source>
        <dbReference type="ARBA" id="ARBA00018980"/>
    </source>
</evidence>
<evidence type="ECO:0000256" key="2">
    <source>
        <dbReference type="ARBA" id="ARBA00004906"/>
    </source>
</evidence>
<dbReference type="SUPFAM" id="SSF57850">
    <property type="entry name" value="RING/U-box"/>
    <property type="match status" value="1"/>
</dbReference>
<evidence type="ECO:0000256" key="12">
    <source>
        <dbReference type="ARBA" id="ARBA00023136"/>
    </source>
</evidence>
<keyword evidence="9" id="KW-0862">Zinc</keyword>
<accession>A0A1E1XPB1</accession>
<evidence type="ECO:0000256" key="11">
    <source>
        <dbReference type="ARBA" id="ARBA00022989"/>
    </source>
</evidence>
<reference evidence="18" key="1">
    <citation type="submission" date="2016-09" db="EMBL/GenBank/DDBJ databases">
        <authorList>
            <person name="Capua I."/>
            <person name="De Benedictis P."/>
            <person name="Joannis T."/>
            <person name="Lombin L.H."/>
            <person name="Cattoli G."/>
        </authorList>
    </citation>
    <scope>NUCLEOTIDE SEQUENCE</scope>
</reference>
<comment type="similarity">
    <text evidence="3">Belongs to the pex2/pex10/pex12 family.</text>
</comment>
<feature type="region of interest" description="Disordered" evidence="16">
    <location>
        <begin position="243"/>
        <end position="270"/>
    </location>
</feature>
<proteinExistence type="evidence at transcript level"/>
<evidence type="ECO:0000256" key="3">
    <source>
        <dbReference type="ARBA" id="ARBA00008704"/>
    </source>
</evidence>
<reference evidence="18" key="2">
    <citation type="journal article" date="2017" name="Front. Cell. Infect. Microbiol.">
        <title>Analysis of the Salivary Gland Transcriptome of Unfed and Partially Fed Amblyomma sculptum Ticks and Descriptive Proteome of the Saliva.</title>
        <authorList>
            <person name="Esteves E."/>
            <person name="Maruyama S.R."/>
            <person name="Kawahara R."/>
            <person name="Fujita A."/>
            <person name="Martins L.A."/>
            <person name="Righi A.A."/>
            <person name="Costa F.B."/>
            <person name="Palmisano G."/>
            <person name="Labruna M.B."/>
            <person name="Sa-Nunes A."/>
            <person name="Ribeiro J.M.C."/>
            <person name="Fogaca A.C."/>
        </authorList>
    </citation>
    <scope>NUCLEOTIDE SEQUENCE</scope>
</reference>
<evidence type="ECO:0000313" key="18">
    <source>
        <dbReference type="EMBL" id="JAU01064.1"/>
    </source>
</evidence>
<dbReference type="GO" id="GO:1990429">
    <property type="term" value="C:peroxisomal importomer complex"/>
    <property type="evidence" value="ECO:0007669"/>
    <property type="project" value="TreeGrafter"/>
</dbReference>
<dbReference type="GO" id="GO:0016874">
    <property type="term" value="F:ligase activity"/>
    <property type="evidence" value="ECO:0007669"/>
    <property type="project" value="UniProtKB-KW"/>
</dbReference>